<name>A0A917C7U3_9HYPH</name>
<dbReference type="AlphaFoldDB" id="A0A917C7U3"/>
<dbReference type="InterPro" id="IPR032623">
    <property type="entry name" value="FecR_N"/>
</dbReference>
<gene>
    <name evidence="4" type="primary">fecR</name>
    <name evidence="4" type="ORF">GCM10007301_38270</name>
</gene>
<feature type="domain" description="FecR N-terminal" evidence="3">
    <location>
        <begin position="15"/>
        <end position="57"/>
    </location>
</feature>
<feature type="domain" description="FecR protein" evidence="2">
    <location>
        <begin position="114"/>
        <end position="202"/>
    </location>
</feature>
<evidence type="ECO:0000259" key="2">
    <source>
        <dbReference type="Pfam" id="PF04773"/>
    </source>
</evidence>
<protein>
    <submittedName>
        <fullName evidence="4">Iron dicitrate transporter FecR</fullName>
    </submittedName>
</protein>
<accession>A0A917C7U3</accession>
<organism evidence="4 5">
    <name type="scientific">Azorhizobium oxalatiphilum</name>
    <dbReference type="NCBI Taxonomy" id="980631"/>
    <lineage>
        <taxon>Bacteria</taxon>
        <taxon>Pseudomonadati</taxon>
        <taxon>Pseudomonadota</taxon>
        <taxon>Alphaproteobacteria</taxon>
        <taxon>Hyphomicrobiales</taxon>
        <taxon>Xanthobacteraceae</taxon>
        <taxon>Azorhizobium</taxon>
    </lineage>
</organism>
<sequence>MPARQATRAQKRRHEEAADWLLRNREAEGSPAAQAAFQLWLAQDPDNARVYAAAERLMGDASRAISSDSALRDFTVPSRSVAKPLLGVALLAGLAGVLFVAMDGPMRLQADAMSGPGEMPVLTLADGSHVQLNTSSAIAYDMAGERRIVRLLRGQAYFEVARDPGRPFTVEADDARVTALGTAFDVRLGQTETEVTVTEHAVMVDFPDGAHAGTRVTQGERAVFEDGVRAVAVSPSDPTTALAWRRGQLVMNGMPLSNVLEEVNRHFPGRIIIAGADLGRRRVSGTMNIRDTDAALAFIEYALKVSTVRIGPLIILRD</sequence>
<dbReference type="PANTHER" id="PTHR30273:SF2">
    <property type="entry name" value="PROTEIN FECR"/>
    <property type="match status" value="1"/>
</dbReference>
<dbReference type="GO" id="GO:0016989">
    <property type="term" value="F:sigma factor antagonist activity"/>
    <property type="evidence" value="ECO:0007669"/>
    <property type="project" value="TreeGrafter"/>
</dbReference>
<dbReference type="Gene3D" id="2.60.120.1440">
    <property type="match status" value="1"/>
</dbReference>
<proteinExistence type="predicted"/>
<keyword evidence="1" id="KW-1133">Transmembrane helix</keyword>
<dbReference type="Gene3D" id="3.55.50.30">
    <property type="match status" value="1"/>
</dbReference>
<dbReference type="PANTHER" id="PTHR30273">
    <property type="entry name" value="PERIPLASMIC SIGNAL SENSOR AND SIGMA FACTOR ACTIVATOR FECR-RELATED"/>
    <property type="match status" value="1"/>
</dbReference>
<dbReference type="EMBL" id="BMCT01000006">
    <property type="protein sequence ID" value="GGF74753.1"/>
    <property type="molecule type" value="Genomic_DNA"/>
</dbReference>
<evidence type="ECO:0000259" key="3">
    <source>
        <dbReference type="Pfam" id="PF16220"/>
    </source>
</evidence>
<keyword evidence="1" id="KW-0472">Membrane</keyword>
<feature type="transmembrane region" description="Helical" evidence="1">
    <location>
        <begin position="81"/>
        <end position="101"/>
    </location>
</feature>
<dbReference type="RefSeq" id="WP_188581558.1">
    <property type="nucleotide sequence ID" value="NZ_BMCT01000006.1"/>
</dbReference>
<evidence type="ECO:0000256" key="1">
    <source>
        <dbReference type="SAM" id="Phobius"/>
    </source>
</evidence>
<dbReference type="PIRSF" id="PIRSF018266">
    <property type="entry name" value="FecR"/>
    <property type="match status" value="1"/>
</dbReference>
<dbReference type="Pfam" id="PF16220">
    <property type="entry name" value="DUF4880"/>
    <property type="match status" value="1"/>
</dbReference>
<evidence type="ECO:0000313" key="4">
    <source>
        <dbReference type="EMBL" id="GGF74753.1"/>
    </source>
</evidence>
<reference evidence="4" key="2">
    <citation type="submission" date="2020-09" db="EMBL/GenBank/DDBJ databases">
        <authorList>
            <person name="Sun Q."/>
            <person name="Sedlacek I."/>
        </authorList>
    </citation>
    <scope>NUCLEOTIDE SEQUENCE</scope>
    <source>
        <strain evidence="4">CCM 7897</strain>
    </source>
</reference>
<dbReference type="Pfam" id="PF04773">
    <property type="entry name" value="FecR"/>
    <property type="match status" value="1"/>
</dbReference>
<dbReference type="InterPro" id="IPR006860">
    <property type="entry name" value="FecR"/>
</dbReference>
<comment type="caution">
    <text evidence="4">The sequence shown here is derived from an EMBL/GenBank/DDBJ whole genome shotgun (WGS) entry which is preliminary data.</text>
</comment>
<dbReference type="Proteomes" id="UP000606044">
    <property type="component" value="Unassembled WGS sequence"/>
</dbReference>
<dbReference type="InterPro" id="IPR012373">
    <property type="entry name" value="Ferrdict_sens_TM"/>
</dbReference>
<keyword evidence="5" id="KW-1185">Reference proteome</keyword>
<reference evidence="4" key="1">
    <citation type="journal article" date="2014" name="Int. J. Syst. Evol. Microbiol.">
        <title>Complete genome sequence of Corynebacterium casei LMG S-19264T (=DSM 44701T), isolated from a smear-ripened cheese.</title>
        <authorList>
            <consortium name="US DOE Joint Genome Institute (JGI-PGF)"/>
            <person name="Walter F."/>
            <person name="Albersmeier A."/>
            <person name="Kalinowski J."/>
            <person name="Ruckert C."/>
        </authorList>
    </citation>
    <scope>NUCLEOTIDE SEQUENCE</scope>
    <source>
        <strain evidence="4">CCM 7897</strain>
    </source>
</reference>
<keyword evidence="1" id="KW-0812">Transmembrane</keyword>
<evidence type="ECO:0000313" key="5">
    <source>
        <dbReference type="Proteomes" id="UP000606044"/>
    </source>
</evidence>